<name>A0ABP7RVD3_9ACTN</name>
<proteinExistence type="predicted"/>
<organism evidence="2 3">
    <name type="scientific">Streptomyces plumbiresistens</name>
    <dbReference type="NCBI Taxonomy" id="511811"/>
    <lineage>
        <taxon>Bacteria</taxon>
        <taxon>Bacillati</taxon>
        <taxon>Actinomycetota</taxon>
        <taxon>Actinomycetes</taxon>
        <taxon>Kitasatosporales</taxon>
        <taxon>Streptomycetaceae</taxon>
        <taxon>Streptomyces</taxon>
    </lineage>
</organism>
<gene>
    <name evidence="2" type="ORF">GCM10022232_46800</name>
</gene>
<comment type="caution">
    <text evidence="2">The sequence shown here is derived from an EMBL/GenBank/DDBJ whole genome shotgun (WGS) entry which is preliminary data.</text>
</comment>
<keyword evidence="3" id="KW-1185">Reference proteome</keyword>
<evidence type="ECO:0000313" key="3">
    <source>
        <dbReference type="Proteomes" id="UP001500456"/>
    </source>
</evidence>
<feature type="region of interest" description="Disordered" evidence="1">
    <location>
        <begin position="60"/>
        <end position="81"/>
    </location>
</feature>
<dbReference type="EMBL" id="BAAAZX010000013">
    <property type="protein sequence ID" value="GAA4002582.1"/>
    <property type="molecule type" value="Genomic_DNA"/>
</dbReference>
<reference evidence="3" key="1">
    <citation type="journal article" date="2019" name="Int. J. Syst. Evol. Microbiol.">
        <title>The Global Catalogue of Microorganisms (GCM) 10K type strain sequencing project: providing services to taxonomists for standard genome sequencing and annotation.</title>
        <authorList>
            <consortium name="The Broad Institute Genomics Platform"/>
            <consortium name="The Broad Institute Genome Sequencing Center for Infectious Disease"/>
            <person name="Wu L."/>
            <person name="Ma J."/>
        </authorList>
    </citation>
    <scope>NUCLEOTIDE SEQUENCE [LARGE SCALE GENOMIC DNA]</scope>
    <source>
        <strain evidence="3">JCM 16924</strain>
    </source>
</reference>
<dbReference type="Proteomes" id="UP001500456">
    <property type="component" value="Unassembled WGS sequence"/>
</dbReference>
<accession>A0ABP7RVD3</accession>
<feature type="region of interest" description="Disordered" evidence="1">
    <location>
        <begin position="1"/>
        <end position="29"/>
    </location>
</feature>
<evidence type="ECO:0000313" key="2">
    <source>
        <dbReference type="EMBL" id="GAA4002582.1"/>
    </source>
</evidence>
<protein>
    <submittedName>
        <fullName evidence="2">Uncharacterized protein</fullName>
    </submittedName>
</protein>
<sequence>MRGPDPLRNTAPPASAGRKHRYAPLNPRLRQSGCNKLTVVFSTRRAPGGTRAATAMTLRGATRPEHPTRTLVPRELPEMPE</sequence>
<evidence type="ECO:0000256" key="1">
    <source>
        <dbReference type="SAM" id="MobiDB-lite"/>
    </source>
</evidence>